<comment type="cofactor">
    <cofactor evidence="1">
        <name>Mg(2+)</name>
        <dbReference type="ChEBI" id="CHEBI:18420"/>
    </cofactor>
</comment>
<dbReference type="RefSeq" id="WP_380188960.1">
    <property type="nucleotide sequence ID" value="NZ_JBHTBQ010000033.1"/>
</dbReference>
<dbReference type="Pfam" id="PF00293">
    <property type="entry name" value="NUDIX"/>
    <property type="match status" value="1"/>
</dbReference>
<comment type="caution">
    <text evidence="5">The sequence shown here is derived from an EMBL/GenBank/DDBJ whole genome shotgun (WGS) entry which is preliminary data.</text>
</comment>
<dbReference type="InterPro" id="IPR000086">
    <property type="entry name" value="NUDIX_hydrolase_dom"/>
</dbReference>
<name>A0ABW2QZY2_9NEIS</name>
<dbReference type="SUPFAM" id="SSF55811">
    <property type="entry name" value="Nudix"/>
    <property type="match status" value="1"/>
</dbReference>
<gene>
    <name evidence="5" type="ORF">ACFQNF_15290</name>
</gene>
<dbReference type="InterPro" id="IPR015797">
    <property type="entry name" value="NUDIX_hydrolase-like_dom_sf"/>
</dbReference>
<accession>A0ABW2QZY2</accession>
<proteinExistence type="inferred from homology"/>
<evidence type="ECO:0000256" key="3">
    <source>
        <dbReference type="RuleBase" id="RU003476"/>
    </source>
</evidence>
<dbReference type="InterPro" id="IPR020084">
    <property type="entry name" value="NUDIX_hydrolase_CS"/>
</dbReference>
<evidence type="ECO:0000313" key="6">
    <source>
        <dbReference type="Proteomes" id="UP001596473"/>
    </source>
</evidence>
<dbReference type="PROSITE" id="PS00893">
    <property type="entry name" value="NUDIX_BOX"/>
    <property type="match status" value="1"/>
</dbReference>
<dbReference type="PRINTS" id="PR00502">
    <property type="entry name" value="NUDIXFAMILY"/>
</dbReference>
<dbReference type="EMBL" id="JBHTBQ010000033">
    <property type="protein sequence ID" value="MFC7421226.1"/>
    <property type="molecule type" value="Genomic_DNA"/>
</dbReference>
<evidence type="ECO:0000313" key="5">
    <source>
        <dbReference type="EMBL" id="MFC7421226.1"/>
    </source>
</evidence>
<dbReference type="Gene3D" id="3.90.79.10">
    <property type="entry name" value="Nucleoside Triphosphate Pyrophosphohydrolase"/>
    <property type="match status" value="1"/>
</dbReference>
<evidence type="ECO:0000259" key="4">
    <source>
        <dbReference type="Pfam" id="PF00293"/>
    </source>
</evidence>
<dbReference type="Proteomes" id="UP001596473">
    <property type="component" value="Unassembled WGS sequence"/>
</dbReference>
<protein>
    <submittedName>
        <fullName evidence="5">NUDIX domain-containing protein</fullName>
    </submittedName>
</protein>
<keyword evidence="2 3" id="KW-0378">Hydrolase</keyword>
<keyword evidence="6" id="KW-1185">Reference proteome</keyword>
<evidence type="ECO:0000256" key="2">
    <source>
        <dbReference type="ARBA" id="ARBA00022801"/>
    </source>
</evidence>
<reference evidence="6" key="1">
    <citation type="journal article" date="2019" name="Int. J. Syst. Evol. Microbiol.">
        <title>The Global Catalogue of Microorganisms (GCM) 10K type strain sequencing project: providing services to taxonomists for standard genome sequencing and annotation.</title>
        <authorList>
            <consortium name="The Broad Institute Genomics Platform"/>
            <consortium name="The Broad Institute Genome Sequencing Center for Infectious Disease"/>
            <person name="Wu L."/>
            <person name="Ma J."/>
        </authorList>
    </citation>
    <scope>NUCLEOTIDE SEQUENCE [LARGE SCALE GENOMIC DNA]</scope>
    <source>
        <strain evidence="6">CCUG 62945</strain>
    </source>
</reference>
<sequence length="46" mass="5052">MVLPGGKIEPSESPEHALCRELAEELGIAVLPANTHYLIYRADPHL</sequence>
<feature type="domain" description="Nudix hydrolase" evidence="4">
    <location>
        <begin position="3"/>
        <end position="37"/>
    </location>
</feature>
<organism evidence="5 6">
    <name type="scientific">Iodobacter arcticus</name>
    <dbReference type="NCBI Taxonomy" id="590593"/>
    <lineage>
        <taxon>Bacteria</taxon>
        <taxon>Pseudomonadati</taxon>
        <taxon>Pseudomonadota</taxon>
        <taxon>Betaproteobacteria</taxon>
        <taxon>Neisseriales</taxon>
        <taxon>Chitinibacteraceae</taxon>
        <taxon>Iodobacter</taxon>
    </lineage>
</organism>
<evidence type="ECO:0000256" key="1">
    <source>
        <dbReference type="ARBA" id="ARBA00001946"/>
    </source>
</evidence>
<dbReference type="InterPro" id="IPR020476">
    <property type="entry name" value="Nudix_hydrolase"/>
</dbReference>
<comment type="similarity">
    <text evidence="3">Belongs to the Nudix hydrolase family.</text>
</comment>